<reference evidence="1 2" key="1">
    <citation type="submission" date="2014-02" db="EMBL/GenBank/DDBJ databases">
        <title>The small core and large imbalanced accessory genome model reveals a collaborative survival strategy of Sorangium cellulosum strains in nature.</title>
        <authorList>
            <person name="Han K."/>
            <person name="Peng R."/>
            <person name="Blom J."/>
            <person name="Li Y.-Z."/>
        </authorList>
    </citation>
    <scope>NUCLEOTIDE SEQUENCE [LARGE SCALE GENOMIC DNA]</scope>
    <source>
        <strain evidence="1 2">So0157-25</strain>
    </source>
</reference>
<comment type="caution">
    <text evidence="1">The sequence shown here is derived from an EMBL/GenBank/DDBJ whole genome shotgun (WGS) entry which is preliminary data.</text>
</comment>
<gene>
    <name evidence="1" type="ORF">BE08_19655</name>
</gene>
<protein>
    <submittedName>
        <fullName evidence="1">Uncharacterized protein</fullName>
    </submittedName>
</protein>
<organism evidence="1 2">
    <name type="scientific">Sorangium cellulosum</name>
    <name type="common">Polyangium cellulosum</name>
    <dbReference type="NCBI Taxonomy" id="56"/>
    <lineage>
        <taxon>Bacteria</taxon>
        <taxon>Pseudomonadati</taxon>
        <taxon>Myxococcota</taxon>
        <taxon>Polyangia</taxon>
        <taxon>Polyangiales</taxon>
        <taxon>Polyangiaceae</taxon>
        <taxon>Sorangium</taxon>
    </lineage>
</organism>
<proteinExistence type="predicted"/>
<evidence type="ECO:0000313" key="2">
    <source>
        <dbReference type="Proteomes" id="UP000075420"/>
    </source>
</evidence>
<dbReference type="Proteomes" id="UP000075420">
    <property type="component" value="Unassembled WGS sequence"/>
</dbReference>
<sequence length="62" mass="6525">MTIASEMSAAARCAERGFRPGPRASGALGQLFTDALSASLKGLFTDALSASLKGLRGDRRRR</sequence>
<dbReference type="EMBL" id="JELY01003420">
    <property type="protein sequence ID" value="KYF49038.1"/>
    <property type="molecule type" value="Genomic_DNA"/>
</dbReference>
<evidence type="ECO:0000313" key="1">
    <source>
        <dbReference type="EMBL" id="KYF49038.1"/>
    </source>
</evidence>
<name>A0A150P1N2_SORCE</name>
<dbReference type="AlphaFoldDB" id="A0A150P1N2"/>
<accession>A0A150P1N2</accession>